<comment type="caution">
    <text evidence="3">The sequence shown here is derived from an EMBL/GenBank/DDBJ whole genome shotgun (WGS) entry which is preliminary data.</text>
</comment>
<feature type="domain" description="SAM" evidence="2">
    <location>
        <begin position="33"/>
        <end position="76"/>
    </location>
</feature>
<feature type="compositionally biased region" description="Basic and acidic residues" evidence="1">
    <location>
        <begin position="1"/>
        <end position="10"/>
    </location>
</feature>
<dbReference type="EMBL" id="SRLO01021520">
    <property type="protein sequence ID" value="TNN22657.1"/>
    <property type="molecule type" value="Genomic_DNA"/>
</dbReference>
<dbReference type="Proteomes" id="UP000314294">
    <property type="component" value="Unassembled WGS sequence"/>
</dbReference>
<feature type="region of interest" description="Disordered" evidence="1">
    <location>
        <begin position="1"/>
        <end position="21"/>
    </location>
</feature>
<sequence length="77" mass="8689">MRDRILEGPDPRGPGSMRDRIHADLDPRCEEVSSQFQSQEIDGQALLLLREEHLMSTMNVKLGPALKIVAHINALRD</sequence>
<dbReference type="OrthoDB" id="2390104at2759"/>
<protein>
    <submittedName>
        <fullName evidence="3">Polyhomeotic-like protein 3</fullName>
    </submittedName>
</protein>
<proteinExistence type="predicted"/>
<name>A0A4Z2E1N4_9TELE</name>
<dbReference type="GO" id="GO:0045892">
    <property type="term" value="P:negative regulation of DNA-templated transcription"/>
    <property type="evidence" value="ECO:0007669"/>
    <property type="project" value="TreeGrafter"/>
</dbReference>
<dbReference type="Pfam" id="PF00536">
    <property type="entry name" value="SAM_1"/>
    <property type="match status" value="1"/>
</dbReference>
<dbReference type="InterPro" id="IPR013761">
    <property type="entry name" value="SAM/pointed_sf"/>
</dbReference>
<dbReference type="PANTHER" id="PTHR12247:SF140">
    <property type="entry name" value="POLYHOMEOTIC HOMOLOG 1"/>
    <property type="match status" value="1"/>
</dbReference>
<dbReference type="InterPro" id="IPR050548">
    <property type="entry name" value="PcG_chromatin_remod_factors"/>
</dbReference>
<evidence type="ECO:0000256" key="1">
    <source>
        <dbReference type="SAM" id="MobiDB-lite"/>
    </source>
</evidence>
<evidence type="ECO:0000259" key="2">
    <source>
        <dbReference type="Pfam" id="PF00536"/>
    </source>
</evidence>
<organism evidence="3 4">
    <name type="scientific">Liparis tanakae</name>
    <name type="common">Tanaka's snailfish</name>
    <dbReference type="NCBI Taxonomy" id="230148"/>
    <lineage>
        <taxon>Eukaryota</taxon>
        <taxon>Metazoa</taxon>
        <taxon>Chordata</taxon>
        <taxon>Craniata</taxon>
        <taxon>Vertebrata</taxon>
        <taxon>Euteleostomi</taxon>
        <taxon>Actinopterygii</taxon>
        <taxon>Neopterygii</taxon>
        <taxon>Teleostei</taxon>
        <taxon>Neoteleostei</taxon>
        <taxon>Acanthomorphata</taxon>
        <taxon>Eupercaria</taxon>
        <taxon>Perciformes</taxon>
        <taxon>Cottioidei</taxon>
        <taxon>Cottales</taxon>
        <taxon>Liparidae</taxon>
        <taxon>Liparis</taxon>
    </lineage>
</organism>
<accession>A0A4Z2E1N4</accession>
<evidence type="ECO:0000313" key="3">
    <source>
        <dbReference type="EMBL" id="TNN22657.1"/>
    </source>
</evidence>
<evidence type="ECO:0000313" key="4">
    <source>
        <dbReference type="Proteomes" id="UP000314294"/>
    </source>
</evidence>
<keyword evidence="4" id="KW-1185">Reference proteome</keyword>
<reference evidence="3 4" key="1">
    <citation type="submission" date="2019-03" db="EMBL/GenBank/DDBJ databases">
        <title>First draft genome of Liparis tanakae, snailfish: a comprehensive survey of snailfish specific genes.</title>
        <authorList>
            <person name="Kim W."/>
            <person name="Song I."/>
            <person name="Jeong J.-H."/>
            <person name="Kim D."/>
            <person name="Kim S."/>
            <person name="Ryu S."/>
            <person name="Song J.Y."/>
            <person name="Lee S.K."/>
        </authorList>
    </citation>
    <scope>NUCLEOTIDE SEQUENCE [LARGE SCALE GENOMIC DNA]</scope>
    <source>
        <tissue evidence="3">Muscle</tissue>
    </source>
</reference>
<dbReference type="InterPro" id="IPR001660">
    <property type="entry name" value="SAM"/>
</dbReference>
<dbReference type="Gene3D" id="1.10.150.50">
    <property type="entry name" value="Transcription Factor, Ets-1"/>
    <property type="match status" value="1"/>
</dbReference>
<dbReference type="SUPFAM" id="SSF47769">
    <property type="entry name" value="SAM/Pointed domain"/>
    <property type="match status" value="1"/>
</dbReference>
<dbReference type="GO" id="GO:0003682">
    <property type="term" value="F:chromatin binding"/>
    <property type="evidence" value="ECO:0007669"/>
    <property type="project" value="TreeGrafter"/>
</dbReference>
<dbReference type="GO" id="GO:0042393">
    <property type="term" value="F:histone binding"/>
    <property type="evidence" value="ECO:0007669"/>
    <property type="project" value="TreeGrafter"/>
</dbReference>
<dbReference type="AlphaFoldDB" id="A0A4Z2E1N4"/>
<dbReference type="PANTHER" id="PTHR12247">
    <property type="entry name" value="POLYCOMB GROUP PROTEIN"/>
    <property type="match status" value="1"/>
</dbReference>
<gene>
    <name evidence="3" type="primary">Phc3_0</name>
    <name evidence="3" type="ORF">EYF80_067228</name>
</gene>
<dbReference type="GO" id="GO:0035102">
    <property type="term" value="C:PRC1 complex"/>
    <property type="evidence" value="ECO:0007669"/>
    <property type="project" value="TreeGrafter"/>
</dbReference>